<evidence type="ECO:0000313" key="3">
    <source>
        <dbReference type="Proteomes" id="UP000006729"/>
    </source>
</evidence>
<protein>
    <recommendedName>
        <fullName evidence="4">Coiled-coil domain-containing protein 12</fullName>
    </recommendedName>
</protein>
<proteinExistence type="predicted"/>
<accession>B9N9I1</accession>
<dbReference type="HOGENOM" id="CLU_091076_2_1_1"/>
<reference evidence="2 3" key="1">
    <citation type="journal article" date="2006" name="Science">
        <title>The genome of black cottonwood, Populus trichocarpa (Torr. &amp; Gray).</title>
        <authorList>
            <person name="Tuskan G.A."/>
            <person name="Difazio S."/>
            <person name="Jansson S."/>
            <person name="Bohlmann J."/>
            <person name="Grigoriev I."/>
            <person name="Hellsten U."/>
            <person name="Putnam N."/>
            <person name="Ralph S."/>
            <person name="Rombauts S."/>
            <person name="Salamov A."/>
            <person name="Schein J."/>
            <person name="Sterck L."/>
            <person name="Aerts A."/>
            <person name="Bhalerao R.R."/>
            <person name="Bhalerao R.P."/>
            <person name="Blaudez D."/>
            <person name="Boerjan W."/>
            <person name="Brun A."/>
            <person name="Brunner A."/>
            <person name="Busov V."/>
            <person name="Campbell M."/>
            <person name="Carlson J."/>
            <person name="Chalot M."/>
            <person name="Chapman J."/>
            <person name="Chen G.L."/>
            <person name="Cooper D."/>
            <person name="Coutinho P.M."/>
            <person name="Couturier J."/>
            <person name="Covert S."/>
            <person name="Cronk Q."/>
            <person name="Cunningham R."/>
            <person name="Davis J."/>
            <person name="Degroeve S."/>
            <person name="Dejardin A."/>
            <person name="Depamphilis C."/>
            <person name="Detter J."/>
            <person name="Dirks B."/>
            <person name="Dubchak I."/>
            <person name="Duplessis S."/>
            <person name="Ehlting J."/>
            <person name="Ellis B."/>
            <person name="Gendler K."/>
            <person name="Goodstein D."/>
            <person name="Gribskov M."/>
            <person name="Grimwood J."/>
            <person name="Groover A."/>
            <person name="Gunter L."/>
            <person name="Hamberger B."/>
            <person name="Heinze B."/>
            <person name="Helariutta Y."/>
            <person name="Henrissat B."/>
            <person name="Holligan D."/>
            <person name="Holt R."/>
            <person name="Huang W."/>
            <person name="Islam-Faridi N."/>
            <person name="Jones S."/>
            <person name="Jones-Rhoades M."/>
            <person name="Jorgensen R."/>
            <person name="Joshi C."/>
            <person name="Kangasjarvi J."/>
            <person name="Karlsson J."/>
            <person name="Kelleher C."/>
            <person name="Kirkpatrick R."/>
            <person name="Kirst M."/>
            <person name="Kohler A."/>
            <person name="Kalluri U."/>
            <person name="Larimer F."/>
            <person name="Leebens-Mack J."/>
            <person name="Leple J.C."/>
            <person name="Locascio P."/>
            <person name="Lou Y."/>
            <person name="Lucas S."/>
            <person name="Martin F."/>
            <person name="Montanini B."/>
            <person name="Napoli C."/>
            <person name="Nelson D.R."/>
            <person name="Nelson C."/>
            <person name="Nieminen K."/>
            <person name="Nilsson O."/>
            <person name="Pereda V."/>
            <person name="Peter G."/>
            <person name="Philippe R."/>
            <person name="Pilate G."/>
            <person name="Poliakov A."/>
            <person name="Razumovskaya J."/>
            <person name="Richardson P."/>
            <person name="Rinaldi C."/>
            <person name="Ritland K."/>
            <person name="Rouze P."/>
            <person name="Ryaboy D."/>
            <person name="Schmutz J."/>
            <person name="Schrader J."/>
            <person name="Segerman B."/>
            <person name="Shin H."/>
            <person name="Siddiqui A."/>
            <person name="Sterky F."/>
            <person name="Terry A."/>
            <person name="Tsai C.J."/>
            <person name="Uberbacher E."/>
            <person name="Unneberg P."/>
            <person name="Vahala J."/>
            <person name="Wall K."/>
            <person name="Wessler S."/>
            <person name="Yang G."/>
            <person name="Yin T."/>
            <person name="Douglas C."/>
            <person name="Marra M."/>
            <person name="Sandberg G."/>
            <person name="Van de Peer Y."/>
            <person name="Rokhsar D."/>
        </authorList>
    </citation>
    <scope>NUCLEOTIDE SEQUENCE [LARGE SCALE GENOMIC DNA]</scope>
    <source>
        <strain evidence="3">cv. Nisqually</strain>
    </source>
</reference>
<dbReference type="Proteomes" id="UP000006729">
    <property type="component" value="Chromosome 17"/>
</dbReference>
<sequence length="78" mass="9286">MKFRNYVPQDKEFHEGKLAPPDPFLNIAPKKPNWDLRRDVQKKHDKLERRTLKAICKLMEEQEKEKQVVENGGNVIED</sequence>
<dbReference type="GO" id="GO:0071014">
    <property type="term" value="C:post-mRNA release spliceosomal complex"/>
    <property type="evidence" value="ECO:0000318"/>
    <property type="project" value="GO_Central"/>
</dbReference>
<gene>
    <name evidence="2" type="ORF">POPTR_017G154100</name>
</gene>
<evidence type="ECO:0000256" key="1">
    <source>
        <dbReference type="SAM" id="MobiDB-lite"/>
    </source>
</evidence>
<dbReference type="EMBL" id="CM009306">
    <property type="protein sequence ID" value="PNS97017.1"/>
    <property type="molecule type" value="Genomic_DNA"/>
</dbReference>
<dbReference type="AlphaFoldDB" id="B9N9I1"/>
<organism evidence="2 3">
    <name type="scientific">Populus trichocarpa</name>
    <name type="common">Western balsam poplar</name>
    <name type="synonym">Populus balsamifera subsp. trichocarpa</name>
    <dbReference type="NCBI Taxonomy" id="3694"/>
    <lineage>
        <taxon>Eukaryota</taxon>
        <taxon>Viridiplantae</taxon>
        <taxon>Streptophyta</taxon>
        <taxon>Embryophyta</taxon>
        <taxon>Tracheophyta</taxon>
        <taxon>Spermatophyta</taxon>
        <taxon>Magnoliopsida</taxon>
        <taxon>eudicotyledons</taxon>
        <taxon>Gunneridae</taxon>
        <taxon>Pentapetalae</taxon>
        <taxon>rosids</taxon>
        <taxon>fabids</taxon>
        <taxon>Malpighiales</taxon>
        <taxon>Salicaceae</taxon>
        <taxon>Saliceae</taxon>
        <taxon>Populus</taxon>
    </lineage>
</organism>
<dbReference type="eggNOG" id="KOG3407">
    <property type="taxonomic scope" value="Eukaryota"/>
</dbReference>
<dbReference type="InterPro" id="IPR013169">
    <property type="entry name" value="mRNA_splic_Cwf18-like"/>
</dbReference>
<dbReference type="STRING" id="3694.B9N9I1"/>
<feature type="region of interest" description="Disordered" evidence="1">
    <location>
        <begin position="1"/>
        <end position="30"/>
    </location>
</feature>
<dbReference type="PANTHER" id="PTHR31551:SF1">
    <property type="entry name" value="COILED-COIL DOMAIN-CONTAINING PROTEIN 12"/>
    <property type="match status" value="1"/>
</dbReference>
<dbReference type="OMA" id="KAICKLM"/>
<dbReference type="Gramene" id="Potri.017G154100.1.v4.1">
    <property type="protein sequence ID" value="Potri.017G154100.1.v4.1"/>
    <property type="gene ID" value="Potri.017G154100.v4.1"/>
</dbReference>
<name>B9N9I1_POPTR</name>
<evidence type="ECO:0000313" key="2">
    <source>
        <dbReference type="EMBL" id="PNS97017.1"/>
    </source>
</evidence>
<dbReference type="PANTHER" id="PTHR31551">
    <property type="entry name" value="PRE-MRNA-SPLICING FACTOR CWF18"/>
    <property type="match status" value="1"/>
</dbReference>
<evidence type="ECO:0008006" key="4">
    <source>
        <dbReference type="Google" id="ProtNLM"/>
    </source>
</evidence>
<keyword evidence="3" id="KW-1185">Reference proteome</keyword>
<dbReference type="GO" id="GO:0005684">
    <property type="term" value="C:U2-type spliceosomal complex"/>
    <property type="evidence" value="ECO:0000318"/>
    <property type="project" value="GO_Central"/>
</dbReference>
<dbReference type="SMR" id="B9N9I1"/>
<dbReference type="Pfam" id="PF08315">
    <property type="entry name" value="cwf18"/>
    <property type="match status" value="1"/>
</dbReference>
<dbReference type="InParanoid" id="B9N9I1"/>